<proteinExistence type="predicted"/>
<name>A0ABD5PL84_9EURY</name>
<dbReference type="EMBL" id="JBHSFA010000002">
    <property type="protein sequence ID" value="MFC4540781.1"/>
    <property type="molecule type" value="Genomic_DNA"/>
</dbReference>
<accession>A0ABD5PL84</accession>
<protein>
    <submittedName>
        <fullName evidence="2">Uncharacterized protein</fullName>
    </submittedName>
</protein>
<reference evidence="2 3" key="1">
    <citation type="journal article" date="2019" name="Int. J. Syst. Evol. Microbiol.">
        <title>The Global Catalogue of Microorganisms (GCM) 10K type strain sequencing project: providing services to taxonomists for standard genome sequencing and annotation.</title>
        <authorList>
            <consortium name="The Broad Institute Genomics Platform"/>
            <consortium name="The Broad Institute Genome Sequencing Center for Infectious Disease"/>
            <person name="Wu L."/>
            <person name="Ma J."/>
        </authorList>
    </citation>
    <scope>NUCLEOTIDE SEQUENCE [LARGE SCALE GENOMIC DNA]</scope>
    <source>
        <strain evidence="2 3">WLHS5</strain>
    </source>
</reference>
<evidence type="ECO:0000313" key="3">
    <source>
        <dbReference type="Proteomes" id="UP001595898"/>
    </source>
</evidence>
<evidence type="ECO:0000256" key="1">
    <source>
        <dbReference type="SAM" id="MobiDB-lite"/>
    </source>
</evidence>
<organism evidence="2 3">
    <name type="scientific">Halosolutus amylolyticus</name>
    <dbReference type="NCBI Taxonomy" id="2932267"/>
    <lineage>
        <taxon>Archaea</taxon>
        <taxon>Methanobacteriati</taxon>
        <taxon>Methanobacteriota</taxon>
        <taxon>Stenosarchaea group</taxon>
        <taxon>Halobacteria</taxon>
        <taxon>Halobacteriales</taxon>
        <taxon>Natrialbaceae</taxon>
        <taxon>Halosolutus</taxon>
    </lineage>
</organism>
<dbReference type="AlphaFoldDB" id="A0ABD5PL84"/>
<sequence>MVVESSFLLRPTISELENMDEKDLLKVEIRAVKEELVRRDYGFHPSLDQSSLLVPPRDIMQSRLKELTDDQLKEHERRLTRDLDDLEITDPSQLYRPTDDEGEE</sequence>
<dbReference type="RefSeq" id="WP_250138942.1">
    <property type="nucleotide sequence ID" value="NZ_JALIQP010000001.1"/>
</dbReference>
<feature type="region of interest" description="Disordered" evidence="1">
    <location>
        <begin position="78"/>
        <end position="104"/>
    </location>
</feature>
<evidence type="ECO:0000313" key="2">
    <source>
        <dbReference type="EMBL" id="MFC4540781.1"/>
    </source>
</evidence>
<gene>
    <name evidence="2" type="ORF">ACFO5R_02420</name>
</gene>
<keyword evidence="3" id="KW-1185">Reference proteome</keyword>
<dbReference type="Proteomes" id="UP001595898">
    <property type="component" value="Unassembled WGS sequence"/>
</dbReference>
<comment type="caution">
    <text evidence="2">The sequence shown here is derived from an EMBL/GenBank/DDBJ whole genome shotgun (WGS) entry which is preliminary data.</text>
</comment>